<proteinExistence type="predicted"/>
<dbReference type="GO" id="GO:0051537">
    <property type="term" value="F:2 iron, 2 sulfur cluster binding"/>
    <property type="evidence" value="ECO:0007669"/>
    <property type="project" value="InterPro"/>
</dbReference>
<name>A0A7K3WR27_9FLAO</name>
<sequence>MKRTIYFSLILLTVAFGCKKDNSDELQVPRVSTDVTININLPGFSALANPGGWVYVNGGSQGIIVYRSSIDEFSAFDRHCTYQVEKRCKVNVLDGTIAEDEECCHSTFEIITGTPVSGEATRPLQYFNTQYNPNANLLRIYN</sequence>
<dbReference type="RefSeq" id="WP_163285370.1">
    <property type="nucleotide sequence ID" value="NZ_JAAGVY010000018.1"/>
</dbReference>
<evidence type="ECO:0000313" key="2">
    <source>
        <dbReference type="Proteomes" id="UP000486602"/>
    </source>
</evidence>
<dbReference type="InterPro" id="IPR036922">
    <property type="entry name" value="Rieske_2Fe-2S_sf"/>
</dbReference>
<dbReference type="Proteomes" id="UP000486602">
    <property type="component" value="Unassembled WGS sequence"/>
</dbReference>
<dbReference type="AlphaFoldDB" id="A0A7K3WR27"/>
<organism evidence="1 2">
    <name type="scientific">Cryomorpha ignava</name>
    <dbReference type="NCBI Taxonomy" id="101383"/>
    <lineage>
        <taxon>Bacteria</taxon>
        <taxon>Pseudomonadati</taxon>
        <taxon>Bacteroidota</taxon>
        <taxon>Flavobacteriia</taxon>
        <taxon>Flavobacteriales</taxon>
        <taxon>Cryomorphaceae</taxon>
        <taxon>Cryomorpha</taxon>
    </lineage>
</organism>
<protein>
    <recommendedName>
        <fullName evidence="3">Rieske domain-containing protein</fullName>
    </recommendedName>
</protein>
<evidence type="ECO:0000313" key="1">
    <source>
        <dbReference type="EMBL" id="NEN23976.1"/>
    </source>
</evidence>
<dbReference type="EMBL" id="JAAGVY010000018">
    <property type="protein sequence ID" value="NEN23976.1"/>
    <property type="molecule type" value="Genomic_DNA"/>
</dbReference>
<dbReference type="PROSITE" id="PS51257">
    <property type="entry name" value="PROKAR_LIPOPROTEIN"/>
    <property type="match status" value="1"/>
</dbReference>
<dbReference type="Gene3D" id="2.102.10.10">
    <property type="entry name" value="Rieske [2Fe-2S] iron-sulphur domain"/>
    <property type="match status" value="1"/>
</dbReference>
<keyword evidence="2" id="KW-1185">Reference proteome</keyword>
<comment type="caution">
    <text evidence="1">The sequence shown here is derived from an EMBL/GenBank/DDBJ whole genome shotgun (WGS) entry which is preliminary data.</text>
</comment>
<reference evidence="1 2" key="1">
    <citation type="submission" date="2020-02" db="EMBL/GenBank/DDBJ databases">
        <title>Out from the shadows clarifying the taxonomy of the family Cryomorphaceae and related taxa by utilizing the GTDB taxonomic framework.</title>
        <authorList>
            <person name="Bowman J.P."/>
        </authorList>
    </citation>
    <scope>NUCLEOTIDE SEQUENCE [LARGE SCALE GENOMIC DNA]</scope>
    <source>
        <strain evidence="1 2">QSSC 1-22</strain>
    </source>
</reference>
<evidence type="ECO:0008006" key="3">
    <source>
        <dbReference type="Google" id="ProtNLM"/>
    </source>
</evidence>
<gene>
    <name evidence="1" type="ORF">G3O08_10740</name>
</gene>
<accession>A0A7K3WR27</accession>